<evidence type="ECO:0000313" key="1">
    <source>
        <dbReference type="EMBL" id="RQW62054.1"/>
    </source>
</evidence>
<dbReference type="AlphaFoldDB" id="A0A3N9TDZ9"/>
<organism evidence="1 2">
    <name type="scientific">Vibrio viridaestus</name>
    <dbReference type="NCBI Taxonomy" id="2487322"/>
    <lineage>
        <taxon>Bacteria</taxon>
        <taxon>Pseudomonadati</taxon>
        <taxon>Pseudomonadota</taxon>
        <taxon>Gammaproteobacteria</taxon>
        <taxon>Vibrionales</taxon>
        <taxon>Vibrionaceae</taxon>
        <taxon>Vibrio</taxon>
    </lineage>
</organism>
<dbReference type="Proteomes" id="UP000281112">
    <property type="component" value="Unassembled WGS sequence"/>
</dbReference>
<gene>
    <name evidence="1" type="primary">pglZ</name>
    <name evidence="1" type="ORF">EES38_15140</name>
</gene>
<evidence type="ECO:0000313" key="2">
    <source>
        <dbReference type="Proteomes" id="UP000281112"/>
    </source>
</evidence>
<reference evidence="1 2" key="1">
    <citation type="submission" date="2018-11" db="EMBL/GenBank/DDBJ databases">
        <title>Vibrio LJC006 sp. nov., isolated from seawater during the bloom of the enteromorpha.</title>
        <authorList>
            <person name="Liang J."/>
        </authorList>
    </citation>
    <scope>NUCLEOTIDE SEQUENCE [LARGE SCALE GENOMIC DNA]</scope>
    <source>
        <strain evidence="1 2">LJC006</strain>
    </source>
</reference>
<name>A0A3N9TDZ9_9VIBR</name>
<proteinExistence type="predicted"/>
<protein>
    <submittedName>
        <fullName evidence="1">BREX-3 system phosphatase PglZ</fullName>
    </submittedName>
</protein>
<comment type="caution">
    <text evidence="1">The sequence shown here is derived from an EMBL/GenBank/DDBJ whole genome shotgun (WGS) entry which is preliminary data.</text>
</comment>
<dbReference type="NCBIfam" id="NF033449">
    <property type="entry name" value="BREX_PglZ_3"/>
    <property type="match status" value="1"/>
</dbReference>
<dbReference type="EMBL" id="RJVQ01000007">
    <property type="protein sequence ID" value="RQW62054.1"/>
    <property type="molecule type" value="Genomic_DNA"/>
</dbReference>
<dbReference type="Pfam" id="PF08665">
    <property type="entry name" value="PglZ"/>
    <property type="match status" value="1"/>
</dbReference>
<sequence>MDGMGFQQWTHVKKSIVDIPDVRIEERGIFSWVPTITSIARQALFSGKQPRSFPDSWDNTSKEKALWQAYWEDQGLSKDEVAYAVKVENSRVLGSFVDRFHSPRLKVAGFVINYIDEQMHGMKSEMSGLNVALVDWLDKWQFSSKIEALLDSGFEVIITADHGNQEAIDKGWPNEGVKAETKGERVRLYKNTVEYSNEEADVLEWPAKKYGLPLNIYPLVSKGRHAFVQKDKLIVGHGGISLHEVVVPLAIITRNQHVKESEF</sequence>
<keyword evidence="2" id="KW-1185">Reference proteome</keyword>
<accession>A0A3N9TDZ9</accession>